<dbReference type="AlphaFoldDB" id="A0A369Q564"/>
<dbReference type="SUPFAM" id="SSF52255">
    <property type="entry name" value="N5-CAIR mutase (phosphoribosylaminoimidazole carboxylase, PurE)"/>
    <property type="match status" value="1"/>
</dbReference>
<keyword evidence="8" id="KW-1185">Reference proteome</keyword>
<dbReference type="Proteomes" id="UP000253961">
    <property type="component" value="Unassembled WGS sequence"/>
</dbReference>
<comment type="similarity">
    <text evidence="3">Belongs to the AIR carboxylase family. Class I subfamily.</text>
</comment>
<dbReference type="InterPro" id="IPR033747">
    <property type="entry name" value="PurE_ClassI"/>
</dbReference>
<dbReference type="NCBIfam" id="TIGR01162">
    <property type="entry name" value="purE"/>
    <property type="match status" value="1"/>
</dbReference>
<proteinExistence type="inferred from homology"/>
<comment type="function">
    <text evidence="3 4">Catalyzes the conversion of N5-carboxyaminoimidazole ribonucleotide (N5-CAIR) to 4-carboxy-5-aminoimidazole ribonucleotide (CAIR).</text>
</comment>
<dbReference type="PANTHER" id="PTHR23046">
    <property type="entry name" value="PHOSPHORIBOSYLAMINOIMIDAZOLE CARBOXYLASE CATALYTIC SUBUNIT"/>
    <property type="match status" value="1"/>
</dbReference>
<dbReference type="UniPathway" id="UPA00074">
    <property type="reaction ID" value="UER00943"/>
</dbReference>
<keyword evidence="1 3" id="KW-0658">Purine biosynthesis</keyword>
<keyword evidence="2 3" id="KW-0413">Isomerase</keyword>
<comment type="caution">
    <text evidence="7">The sequence shown here is derived from an EMBL/GenBank/DDBJ whole genome shotgun (WGS) entry which is preliminary data.</text>
</comment>
<dbReference type="EC" id="5.4.99.18" evidence="3 4"/>
<evidence type="ECO:0000256" key="1">
    <source>
        <dbReference type="ARBA" id="ARBA00022755"/>
    </source>
</evidence>
<accession>A0A369Q564</accession>
<evidence type="ECO:0000256" key="2">
    <source>
        <dbReference type="ARBA" id="ARBA00023235"/>
    </source>
</evidence>
<dbReference type="HAMAP" id="MF_01929">
    <property type="entry name" value="PurE_classI"/>
    <property type="match status" value="1"/>
</dbReference>
<protein>
    <recommendedName>
        <fullName evidence="3 4">N5-carboxyaminoimidazole ribonucleotide mutase</fullName>
        <shortName evidence="3 4">N5-CAIR mutase</shortName>
        <ecNumber evidence="3 4">5.4.99.18</ecNumber>
    </recommendedName>
    <alternativeName>
        <fullName evidence="3">5-(carboxyamino)imidazole ribonucleotide mutase</fullName>
    </alternativeName>
</protein>
<dbReference type="Pfam" id="PF00731">
    <property type="entry name" value="AIRC"/>
    <property type="match status" value="1"/>
</dbReference>
<feature type="binding site" evidence="3 5">
    <location>
        <position position="23"/>
    </location>
    <ligand>
        <name>substrate</name>
    </ligand>
</feature>
<dbReference type="SMART" id="SM01001">
    <property type="entry name" value="AIRC"/>
    <property type="match status" value="1"/>
</dbReference>
<keyword evidence="7" id="KW-0456">Lyase</keyword>
<feature type="domain" description="PurE" evidence="6">
    <location>
        <begin position="15"/>
        <end position="165"/>
    </location>
</feature>
<evidence type="ECO:0000256" key="3">
    <source>
        <dbReference type="HAMAP-Rule" id="MF_01929"/>
    </source>
</evidence>
<dbReference type="InterPro" id="IPR024694">
    <property type="entry name" value="PurE_prokaryotes"/>
</dbReference>
<dbReference type="RefSeq" id="WP_115401008.1">
    <property type="nucleotide sequence ID" value="NZ_QPKV01000001.1"/>
</dbReference>
<evidence type="ECO:0000313" key="8">
    <source>
        <dbReference type="Proteomes" id="UP000253961"/>
    </source>
</evidence>
<reference evidence="7 8" key="1">
    <citation type="submission" date="2018-07" db="EMBL/GenBank/DDBJ databases">
        <title>Pedobacter sp. nov., isolated from soil.</title>
        <authorList>
            <person name="Zhou L.Y."/>
            <person name="Du Z.J."/>
        </authorList>
    </citation>
    <scope>NUCLEOTIDE SEQUENCE [LARGE SCALE GENOMIC DNA]</scope>
    <source>
        <strain evidence="7 8">JDX94</strain>
    </source>
</reference>
<dbReference type="GO" id="GO:0034023">
    <property type="term" value="F:5-(carboxyamino)imidazole ribonucleotide mutase activity"/>
    <property type="evidence" value="ECO:0007669"/>
    <property type="project" value="UniProtKB-UniRule"/>
</dbReference>
<evidence type="ECO:0000256" key="5">
    <source>
        <dbReference type="PIRSR" id="PIRSR001338-1"/>
    </source>
</evidence>
<organism evidence="7 8">
    <name type="scientific">Pedobacter chinensis</name>
    <dbReference type="NCBI Taxonomy" id="2282421"/>
    <lineage>
        <taxon>Bacteria</taxon>
        <taxon>Pseudomonadati</taxon>
        <taxon>Bacteroidota</taxon>
        <taxon>Sphingobacteriia</taxon>
        <taxon>Sphingobacteriales</taxon>
        <taxon>Sphingobacteriaceae</taxon>
        <taxon>Pedobacter</taxon>
    </lineage>
</organism>
<feature type="binding site" evidence="3 5">
    <location>
        <position position="26"/>
    </location>
    <ligand>
        <name>substrate</name>
    </ligand>
</feature>
<evidence type="ECO:0000259" key="6">
    <source>
        <dbReference type="SMART" id="SM01001"/>
    </source>
</evidence>
<gene>
    <name evidence="3 7" type="primary">purE</name>
    <name evidence="7" type="ORF">DU508_01165</name>
</gene>
<dbReference type="GO" id="GO:0006189">
    <property type="term" value="P:'de novo' IMP biosynthetic process"/>
    <property type="evidence" value="ECO:0007669"/>
    <property type="project" value="UniProtKB-UniRule"/>
</dbReference>
<comment type="pathway">
    <text evidence="3 4">Purine metabolism; IMP biosynthesis via de novo pathway; 5-amino-1-(5-phospho-D-ribosyl)imidazole-4-carboxylate from 5-amino-1-(5-phospho-D-ribosyl)imidazole (N5-CAIR route): step 2/2.</text>
</comment>
<dbReference type="OrthoDB" id="9791908at2"/>
<dbReference type="Gene3D" id="3.40.50.1970">
    <property type="match status" value="1"/>
</dbReference>
<comment type="catalytic activity">
    <reaction evidence="3 4">
        <text>5-carboxyamino-1-(5-phospho-D-ribosyl)imidazole + H(+) = 5-amino-1-(5-phospho-D-ribosyl)imidazole-4-carboxylate</text>
        <dbReference type="Rhea" id="RHEA:13193"/>
        <dbReference type="ChEBI" id="CHEBI:15378"/>
        <dbReference type="ChEBI" id="CHEBI:58730"/>
        <dbReference type="ChEBI" id="CHEBI:77657"/>
        <dbReference type="EC" id="5.4.99.18"/>
    </reaction>
</comment>
<evidence type="ECO:0000313" key="7">
    <source>
        <dbReference type="EMBL" id="RDC58635.1"/>
    </source>
</evidence>
<dbReference type="GO" id="GO:0016829">
    <property type="term" value="F:lyase activity"/>
    <property type="evidence" value="ECO:0007669"/>
    <property type="project" value="UniProtKB-KW"/>
</dbReference>
<name>A0A369Q564_9SPHI</name>
<evidence type="ECO:0000256" key="4">
    <source>
        <dbReference type="PIRNR" id="PIRNR001338"/>
    </source>
</evidence>
<feature type="binding site" evidence="3 5">
    <location>
        <position position="53"/>
    </location>
    <ligand>
        <name>substrate</name>
    </ligand>
</feature>
<dbReference type="InterPro" id="IPR000031">
    <property type="entry name" value="PurE_dom"/>
</dbReference>
<dbReference type="EMBL" id="QPKV01000001">
    <property type="protein sequence ID" value="RDC58635.1"/>
    <property type="molecule type" value="Genomic_DNA"/>
</dbReference>
<dbReference type="PANTHER" id="PTHR23046:SF2">
    <property type="entry name" value="PHOSPHORIBOSYLAMINOIMIDAZOLE CARBOXYLASE"/>
    <property type="match status" value="1"/>
</dbReference>
<sequence>MNAGNSKSPLGDLGVVVGIIMGSKSDLPVMQDAADVLKEFGINYEITVVSAHRTPERMFNYAKEAQSRGLKVIIAGAGGAAHLPGMVASITTLPVIGVPVKSSNSIDGWDSILSILQMPNGIPVATVALNAAKNAGLLAAQILATADESLTVKMQAYKDELRRKVEESAVEIES</sequence>
<dbReference type="PIRSF" id="PIRSF001338">
    <property type="entry name" value="AIR_carboxylase"/>
    <property type="match status" value="1"/>
</dbReference>